<dbReference type="PANTHER" id="PTHR11640">
    <property type="entry name" value="NEPHRIN"/>
    <property type="match status" value="1"/>
</dbReference>
<dbReference type="EMBL" id="OU015566">
    <property type="protein sequence ID" value="CAG5103062.1"/>
    <property type="molecule type" value="Genomic_DNA"/>
</dbReference>
<proteinExistence type="predicted"/>
<keyword evidence="2 9" id="KW-0812">Transmembrane</keyword>
<evidence type="ECO:0000259" key="10">
    <source>
        <dbReference type="PROSITE" id="PS50835"/>
    </source>
</evidence>
<dbReference type="InterPro" id="IPR003599">
    <property type="entry name" value="Ig_sub"/>
</dbReference>
<evidence type="ECO:0000256" key="8">
    <source>
        <dbReference type="SAM" id="MobiDB-lite"/>
    </source>
</evidence>
<dbReference type="PANTHER" id="PTHR11640:SF136">
    <property type="entry name" value="NEPHRIN"/>
    <property type="match status" value="1"/>
</dbReference>
<evidence type="ECO:0000256" key="9">
    <source>
        <dbReference type="SAM" id="Phobius"/>
    </source>
</evidence>
<evidence type="ECO:0000256" key="6">
    <source>
        <dbReference type="ARBA" id="ARBA00023180"/>
    </source>
</evidence>
<feature type="compositionally biased region" description="Polar residues" evidence="8">
    <location>
        <begin position="589"/>
        <end position="599"/>
    </location>
</feature>
<dbReference type="InterPro" id="IPR007110">
    <property type="entry name" value="Ig-like_dom"/>
</dbReference>
<evidence type="ECO:0000256" key="3">
    <source>
        <dbReference type="ARBA" id="ARBA00022989"/>
    </source>
</evidence>
<keyword evidence="3 9" id="KW-1133">Transmembrane helix</keyword>
<evidence type="ECO:0000256" key="5">
    <source>
        <dbReference type="ARBA" id="ARBA00023157"/>
    </source>
</evidence>
<dbReference type="Pfam" id="PF07686">
    <property type="entry name" value="V-set"/>
    <property type="match status" value="1"/>
</dbReference>
<protein>
    <submittedName>
        <fullName evidence="11">Oidioi.mRNA.OKI2018_I69.chr1.g596.t1.cds</fullName>
    </submittedName>
</protein>
<feature type="domain" description="Ig-like" evidence="10">
    <location>
        <begin position="18"/>
        <end position="120"/>
    </location>
</feature>
<feature type="domain" description="Ig-like" evidence="10">
    <location>
        <begin position="329"/>
        <end position="408"/>
    </location>
</feature>
<keyword evidence="7" id="KW-0393">Immunoglobulin domain</keyword>
<evidence type="ECO:0000256" key="7">
    <source>
        <dbReference type="ARBA" id="ARBA00023319"/>
    </source>
</evidence>
<evidence type="ECO:0000313" key="11">
    <source>
        <dbReference type="EMBL" id="CAG5103062.1"/>
    </source>
</evidence>
<feature type="domain" description="Ig-like" evidence="10">
    <location>
        <begin position="241"/>
        <end position="324"/>
    </location>
</feature>
<feature type="transmembrane region" description="Helical" evidence="9">
    <location>
        <begin position="501"/>
        <end position="520"/>
    </location>
</feature>
<organism evidence="11 12">
    <name type="scientific">Oikopleura dioica</name>
    <name type="common">Tunicate</name>
    <dbReference type="NCBI Taxonomy" id="34765"/>
    <lineage>
        <taxon>Eukaryota</taxon>
        <taxon>Metazoa</taxon>
        <taxon>Chordata</taxon>
        <taxon>Tunicata</taxon>
        <taxon>Appendicularia</taxon>
        <taxon>Copelata</taxon>
        <taxon>Oikopleuridae</taxon>
        <taxon>Oikopleura</taxon>
    </lineage>
</organism>
<dbReference type="InterPro" id="IPR051275">
    <property type="entry name" value="Cell_adhesion_signaling"/>
</dbReference>
<gene>
    <name evidence="11" type="ORF">OKIOD_LOCUS9361</name>
</gene>
<dbReference type="SUPFAM" id="SSF48726">
    <property type="entry name" value="Immunoglobulin"/>
    <property type="match status" value="4"/>
</dbReference>
<dbReference type="Gene3D" id="2.60.40.10">
    <property type="entry name" value="Immunoglobulins"/>
    <property type="match status" value="5"/>
</dbReference>
<dbReference type="Pfam" id="PF08205">
    <property type="entry name" value="C2-set_2"/>
    <property type="match status" value="1"/>
</dbReference>
<dbReference type="InterPro" id="IPR013098">
    <property type="entry name" value="Ig_I-set"/>
</dbReference>
<dbReference type="InterPro" id="IPR013783">
    <property type="entry name" value="Ig-like_fold"/>
</dbReference>
<comment type="subcellular location">
    <subcellularLocation>
        <location evidence="1">Membrane</location>
        <topology evidence="1">Single-pass type I membrane protein</topology>
    </subcellularLocation>
</comment>
<evidence type="ECO:0000256" key="4">
    <source>
        <dbReference type="ARBA" id="ARBA00023136"/>
    </source>
</evidence>
<keyword evidence="6" id="KW-0325">Glycoprotein</keyword>
<dbReference type="Proteomes" id="UP001158576">
    <property type="component" value="Chromosome 1"/>
</dbReference>
<dbReference type="SMART" id="SM00409">
    <property type="entry name" value="IG"/>
    <property type="match status" value="3"/>
</dbReference>
<feature type="region of interest" description="Disordered" evidence="8">
    <location>
        <begin position="588"/>
        <end position="612"/>
    </location>
</feature>
<evidence type="ECO:0000313" key="12">
    <source>
        <dbReference type="Proteomes" id="UP001158576"/>
    </source>
</evidence>
<keyword evidence="4 9" id="KW-0472">Membrane</keyword>
<dbReference type="PROSITE" id="PS50835">
    <property type="entry name" value="IG_LIKE"/>
    <property type="match status" value="3"/>
</dbReference>
<keyword evidence="5" id="KW-1015">Disulfide bond</keyword>
<dbReference type="InterPro" id="IPR013106">
    <property type="entry name" value="Ig_V-set"/>
</dbReference>
<evidence type="ECO:0000256" key="1">
    <source>
        <dbReference type="ARBA" id="ARBA00004479"/>
    </source>
</evidence>
<name>A0ABN7SKV0_OIKDI</name>
<sequence length="673" mass="73978">MRLGIAALPAIALGKLKPTDVFTVQPENVEVVRGSTVTLECAIDPSVTSKYTSDPAEELIQWAKGKLGLGFPPLRRERYSQQVGPNSYSLTIEDVQAEDEDDFECQFTSEGIRSKNARLTTIIAPEELQITSNAASLIDSLPAEPETTVTVIEGVEAVIDCVSIKAKPSALPKWTSSFKDAEFRGPWEVYDSDSKTTNATRQLRFIPSLEHDGMPVQCSVEHPALEEQLTVEKTLKVYYPPKTSIKLPSTPILAGSEIEVECELEGANPPAREFRWMIDGEILENETQNVLKLEVAAAHHLQQISCEAFNGVQNAQQPSAGQIEVLFEPELVEKSKRVGVDPEDTEVELFCEFSGNPAPKIDWFLEDKYLGSGKSLILDARTTPVSAGSYSCIASNDLGKASSEILVVVKGPPTIISSNQQSTNLECAFMSEPAPSLIEIRNLETDEIVKIDEEIQFYNLEVVNVQNLPLGLYECKVENEFGSTSARISLYGNGLGASAKLGIIVGVLVVAIAMVLFSLIKMKVISNTRRFKLNQVPENDSTGDLESNRRSIVISKPFLQKHQSNPLHVLDSQLDAILDNHVEVRYSDINPSDSGSTHRSAADDGYATESGSNNKIAASIGSNFTNYEFEQNSNPQSSQTKLKVIWDDSLPHDYETKGLFVSNYRKQRSISQV</sequence>
<dbReference type="InterPro" id="IPR003598">
    <property type="entry name" value="Ig_sub2"/>
</dbReference>
<dbReference type="InterPro" id="IPR013162">
    <property type="entry name" value="CD80_C2-set"/>
</dbReference>
<dbReference type="Pfam" id="PF13895">
    <property type="entry name" value="Ig_2"/>
    <property type="match status" value="1"/>
</dbReference>
<keyword evidence="12" id="KW-1185">Reference proteome</keyword>
<evidence type="ECO:0000256" key="2">
    <source>
        <dbReference type="ARBA" id="ARBA00022692"/>
    </source>
</evidence>
<accession>A0ABN7SKV0</accession>
<dbReference type="InterPro" id="IPR036179">
    <property type="entry name" value="Ig-like_dom_sf"/>
</dbReference>
<reference evidence="11 12" key="1">
    <citation type="submission" date="2021-04" db="EMBL/GenBank/DDBJ databases">
        <authorList>
            <person name="Bliznina A."/>
        </authorList>
    </citation>
    <scope>NUCLEOTIDE SEQUENCE [LARGE SCALE GENOMIC DNA]</scope>
</reference>
<dbReference type="Pfam" id="PF07679">
    <property type="entry name" value="I-set"/>
    <property type="match status" value="1"/>
</dbReference>
<dbReference type="SMART" id="SM00408">
    <property type="entry name" value="IGc2"/>
    <property type="match status" value="1"/>
</dbReference>